<gene>
    <name evidence="4" type="ORF">B0T10DRAFT_550699</name>
</gene>
<organism evidence="4 5">
    <name type="scientific">Thelonectria olida</name>
    <dbReference type="NCBI Taxonomy" id="1576542"/>
    <lineage>
        <taxon>Eukaryota</taxon>
        <taxon>Fungi</taxon>
        <taxon>Dikarya</taxon>
        <taxon>Ascomycota</taxon>
        <taxon>Pezizomycotina</taxon>
        <taxon>Sordariomycetes</taxon>
        <taxon>Hypocreomycetidae</taxon>
        <taxon>Hypocreales</taxon>
        <taxon>Nectriaceae</taxon>
        <taxon>Thelonectria</taxon>
    </lineage>
</organism>
<protein>
    <submittedName>
        <fullName evidence="4">Short-chain dehydrogenase/reductase</fullName>
    </submittedName>
</protein>
<comment type="similarity">
    <text evidence="1">Belongs to the short-chain dehydrogenases/reductases (SDR) family.</text>
</comment>
<evidence type="ECO:0000256" key="1">
    <source>
        <dbReference type="ARBA" id="ARBA00006484"/>
    </source>
</evidence>
<dbReference type="GO" id="GO:0016616">
    <property type="term" value="F:oxidoreductase activity, acting on the CH-OH group of donors, NAD or NADP as acceptor"/>
    <property type="evidence" value="ECO:0007669"/>
    <property type="project" value="UniProtKB-ARBA"/>
</dbReference>
<dbReference type="PANTHER" id="PTHR43008">
    <property type="entry name" value="BENZIL REDUCTASE"/>
    <property type="match status" value="1"/>
</dbReference>
<dbReference type="OrthoDB" id="5307821at2759"/>
<dbReference type="Pfam" id="PF00106">
    <property type="entry name" value="adh_short"/>
    <property type="match status" value="1"/>
</dbReference>
<dbReference type="PROSITE" id="PS00061">
    <property type="entry name" value="ADH_SHORT"/>
    <property type="match status" value="1"/>
</dbReference>
<comment type="caution">
    <text evidence="4">The sequence shown here is derived from an EMBL/GenBank/DDBJ whole genome shotgun (WGS) entry which is preliminary data.</text>
</comment>
<name>A0A9P8W0C9_9HYPO</name>
<dbReference type="InterPro" id="IPR002347">
    <property type="entry name" value="SDR_fam"/>
</dbReference>
<keyword evidence="3" id="KW-0560">Oxidoreductase</keyword>
<dbReference type="AlphaFoldDB" id="A0A9P8W0C9"/>
<dbReference type="Proteomes" id="UP000777438">
    <property type="component" value="Unassembled WGS sequence"/>
</dbReference>
<dbReference type="InterPro" id="IPR020904">
    <property type="entry name" value="Sc_DH/Rdtase_CS"/>
</dbReference>
<dbReference type="SUPFAM" id="SSF51735">
    <property type="entry name" value="NAD(P)-binding Rossmann-fold domains"/>
    <property type="match status" value="1"/>
</dbReference>
<proteinExistence type="inferred from homology"/>
<evidence type="ECO:0000256" key="3">
    <source>
        <dbReference type="ARBA" id="ARBA00023002"/>
    </source>
</evidence>
<dbReference type="PANTHER" id="PTHR43008:SF7">
    <property type="entry name" value="SHORT CHAIN DEHYDROGENASE_REDUCTASE (AFU_ORTHOLOGUE AFUA_2G00830)"/>
    <property type="match status" value="1"/>
</dbReference>
<keyword evidence="5" id="KW-1185">Reference proteome</keyword>
<accession>A0A9P8W0C9</accession>
<dbReference type="Gene3D" id="3.40.50.720">
    <property type="entry name" value="NAD(P)-binding Rossmann-like Domain"/>
    <property type="match status" value="1"/>
</dbReference>
<reference evidence="4 5" key="1">
    <citation type="journal article" date="2021" name="Nat. Commun.">
        <title>Genetic determinants of endophytism in the Arabidopsis root mycobiome.</title>
        <authorList>
            <person name="Mesny F."/>
            <person name="Miyauchi S."/>
            <person name="Thiergart T."/>
            <person name="Pickel B."/>
            <person name="Atanasova L."/>
            <person name="Karlsson M."/>
            <person name="Huettel B."/>
            <person name="Barry K.W."/>
            <person name="Haridas S."/>
            <person name="Chen C."/>
            <person name="Bauer D."/>
            <person name="Andreopoulos W."/>
            <person name="Pangilinan J."/>
            <person name="LaButti K."/>
            <person name="Riley R."/>
            <person name="Lipzen A."/>
            <person name="Clum A."/>
            <person name="Drula E."/>
            <person name="Henrissat B."/>
            <person name="Kohler A."/>
            <person name="Grigoriev I.V."/>
            <person name="Martin F.M."/>
            <person name="Hacquard S."/>
        </authorList>
    </citation>
    <scope>NUCLEOTIDE SEQUENCE [LARGE SCALE GENOMIC DNA]</scope>
    <source>
        <strain evidence="4 5">MPI-CAGE-CH-0241</strain>
    </source>
</reference>
<dbReference type="EMBL" id="JAGPYM010000018">
    <property type="protein sequence ID" value="KAH6885446.1"/>
    <property type="molecule type" value="Genomic_DNA"/>
</dbReference>
<dbReference type="InterPro" id="IPR036291">
    <property type="entry name" value="NAD(P)-bd_dom_sf"/>
</dbReference>
<sequence length="280" mass="30592">MSQIFPKGGVAVITGGASGIGLSLAKKCHRNEMRVIIADRDEEALDAAIKGLGAAVTTHKMDVGHREDWEVLTQMLHKDFGGKVDFLALNAGMVAQSSWTDASIFEHIYRTNILGVVNGIAALLPLVETTASAGTRPSIIITGSKQGITNPPGNPAYNSSKAAVKSLAEHLSWDLRDKNISVHLLIPGWTYTGMSGNRFNAGTTKPDGAWWPDQVVDYLEKKIQEGQFWVVCPDNDVSEDLDKKRVKWAVGDLVEGRPPLSRWREDWKEQAQKSIDGMDS</sequence>
<evidence type="ECO:0000313" key="4">
    <source>
        <dbReference type="EMBL" id="KAH6885446.1"/>
    </source>
</evidence>
<dbReference type="GO" id="GO:0050664">
    <property type="term" value="F:oxidoreductase activity, acting on NAD(P)H, oxygen as acceptor"/>
    <property type="evidence" value="ECO:0007669"/>
    <property type="project" value="TreeGrafter"/>
</dbReference>
<dbReference type="PRINTS" id="PR00081">
    <property type="entry name" value="GDHRDH"/>
</dbReference>
<evidence type="ECO:0000313" key="5">
    <source>
        <dbReference type="Proteomes" id="UP000777438"/>
    </source>
</evidence>
<keyword evidence="2" id="KW-0521">NADP</keyword>
<dbReference type="CDD" id="cd05233">
    <property type="entry name" value="SDR_c"/>
    <property type="match status" value="1"/>
</dbReference>
<evidence type="ECO:0000256" key="2">
    <source>
        <dbReference type="ARBA" id="ARBA00022857"/>
    </source>
</evidence>